<dbReference type="GO" id="GO:0016239">
    <property type="term" value="P:positive regulation of macroautophagy"/>
    <property type="evidence" value="ECO:0007669"/>
    <property type="project" value="TreeGrafter"/>
</dbReference>
<organism evidence="12">
    <name type="scientific">Acromyrmex echinatior</name>
    <name type="common">Panamanian leafcutter ant</name>
    <name type="synonym">Acromyrmex octospinosus echinatior</name>
    <dbReference type="NCBI Taxonomy" id="103372"/>
    <lineage>
        <taxon>Eukaryota</taxon>
        <taxon>Metazoa</taxon>
        <taxon>Ecdysozoa</taxon>
        <taxon>Arthropoda</taxon>
        <taxon>Hexapoda</taxon>
        <taxon>Insecta</taxon>
        <taxon>Pterygota</taxon>
        <taxon>Neoptera</taxon>
        <taxon>Endopterygota</taxon>
        <taxon>Hymenoptera</taxon>
        <taxon>Apocrita</taxon>
        <taxon>Aculeata</taxon>
        <taxon>Formicoidea</taxon>
        <taxon>Formicidae</taxon>
        <taxon>Myrmicinae</taxon>
        <taxon>Acromyrmex</taxon>
    </lineage>
</organism>
<dbReference type="PROSITE" id="PS50082">
    <property type="entry name" value="WD_REPEATS_2"/>
    <property type="match status" value="2"/>
</dbReference>
<dbReference type="InterPro" id="IPR015943">
    <property type="entry name" value="WD40/YVTN_repeat-like_dom_sf"/>
</dbReference>
<dbReference type="PROSITE" id="PS50294">
    <property type="entry name" value="WD_REPEATS_REGION"/>
    <property type="match status" value="1"/>
</dbReference>
<feature type="compositionally biased region" description="Polar residues" evidence="9">
    <location>
        <begin position="590"/>
        <end position="608"/>
    </location>
</feature>
<dbReference type="CDD" id="cd16693">
    <property type="entry name" value="mRING-H2-C3H3C2_WDR24"/>
    <property type="match status" value="1"/>
</dbReference>
<evidence type="ECO:0000256" key="4">
    <source>
        <dbReference type="ARBA" id="ARBA00022737"/>
    </source>
</evidence>
<dbReference type="PANTHER" id="PTHR46200:SF1">
    <property type="entry name" value="GATOR COMPLEX PROTEIN WDR24"/>
    <property type="match status" value="1"/>
</dbReference>
<feature type="region of interest" description="Disordered" evidence="9">
    <location>
        <begin position="590"/>
        <end position="671"/>
    </location>
</feature>
<evidence type="ECO:0000313" key="12">
    <source>
        <dbReference type="Proteomes" id="UP000007755"/>
    </source>
</evidence>
<dbReference type="SUPFAM" id="SSF50978">
    <property type="entry name" value="WD40 repeat-like"/>
    <property type="match status" value="1"/>
</dbReference>
<dbReference type="GO" id="GO:0008270">
    <property type="term" value="F:zinc ion binding"/>
    <property type="evidence" value="ECO:0007669"/>
    <property type="project" value="UniProtKB-KW"/>
</dbReference>
<dbReference type="InterPro" id="IPR019775">
    <property type="entry name" value="WD40_repeat_CS"/>
</dbReference>
<dbReference type="InParanoid" id="F4WL69"/>
<keyword evidence="4" id="KW-0677">Repeat</keyword>
<feature type="compositionally biased region" description="Acidic residues" evidence="9">
    <location>
        <begin position="630"/>
        <end position="640"/>
    </location>
</feature>
<gene>
    <name evidence="11" type="ORF">G5I_06493</name>
</gene>
<dbReference type="eggNOG" id="KOG0269">
    <property type="taxonomic scope" value="Eukaryota"/>
</dbReference>
<dbReference type="SMART" id="SM00320">
    <property type="entry name" value="WD40"/>
    <property type="match status" value="6"/>
</dbReference>
<dbReference type="PANTHER" id="PTHR46200">
    <property type="entry name" value="GATOR COMPLEX PROTEIN WDR24"/>
    <property type="match status" value="1"/>
</dbReference>
<feature type="domain" description="WDR59/RTC1-like RING zinc finger" evidence="10">
    <location>
        <begin position="875"/>
        <end position="921"/>
    </location>
</feature>
<feature type="repeat" description="WD" evidence="8">
    <location>
        <begin position="326"/>
        <end position="359"/>
    </location>
</feature>
<dbReference type="GO" id="GO:0005829">
    <property type="term" value="C:cytosol"/>
    <property type="evidence" value="ECO:0007669"/>
    <property type="project" value="TreeGrafter"/>
</dbReference>
<dbReference type="InterPro" id="IPR001680">
    <property type="entry name" value="WD40_rpt"/>
</dbReference>
<evidence type="ECO:0000256" key="5">
    <source>
        <dbReference type="ARBA" id="ARBA00022771"/>
    </source>
</evidence>
<keyword evidence="12" id="KW-1185">Reference proteome</keyword>
<evidence type="ECO:0000256" key="7">
    <source>
        <dbReference type="ARBA" id="ARBA00040269"/>
    </source>
</evidence>
<evidence type="ECO:0000313" key="11">
    <source>
        <dbReference type="EMBL" id="EGI65032.1"/>
    </source>
</evidence>
<dbReference type="FunCoup" id="F4WL69">
    <property type="interactions" value="1309"/>
</dbReference>
<dbReference type="GO" id="GO:1904263">
    <property type="term" value="P:positive regulation of TORC1 signaling"/>
    <property type="evidence" value="ECO:0007669"/>
    <property type="project" value="TreeGrafter"/>
</dbReference>
<proteinExistence type="inferred from homology"/>
<accession>F4WL69</accession>
<dbReference type="Gene3D" id="2.130.10.10">
    <property type="entry name" value="YVTN repeat-like/Quinoprotein amine dehydrogenase"/>
    <property type="match status" value="1"/>
</dbReference>
<dbReference type="Proteomes" id="UP000007755">
    <property type="component" value="Unassembled WGS sequence"/>
</dbReference>
<name>F4WL69_ACREC</name>
<evidence type="ECO:0000256" key="2">
    <source>
        <dbReference type="ARBA" id="ARBA00022574"/>
    </source>
</evidence>
<dbReference type="GO" id="GO:0061700">
    <property type="term" value="C:GATOR2 complex"/>
    <property type="evidence" value="ECO:0007669"/>
    <property type="project" value="TreeGrafter"/>
</dbReference>
<feature type="region of interest" description="Disordered" evidence="9">
    <location>
        <begin position="28"/>
        <end position="58"/>
    </location>
</feature>
<keyword evidence="5" id="KW-0863">Zinc-finger</keyword>
<dbReference type="PROSITE" id="PS00678">
    <property type="entry name" value="WD_REPEATS_1"/>
    <property type="match status" value="1"/>
</dbReference>
<dbReference type="InterPro" id="IPR037590">
    <property type="entry name" value="WDR24"/>
</dbReference>
<feature type="repeat" description="WD" evidence="8">
    <location>
        <begin position="239"/>
        <end position="281"/>
    </location>
</feature>
<feature type="compositionally biased region" description="Polar residues" evidence="9">
    <location>
        <begin position="31"/>
        <end position="41"/>
    </location>
</feature>
<dbReference type="AlphaFoldDB" id="F4WL69"/>
<sequence>MAYLSCKSSSTCRCRRCMERHDNVGEKEAFPNSSHQHSPNYNRHHVAPERRNSRDTSHQIGISRHIDIIGNRPAGYLLANKSFSAPCDFTLRPDYEYGIKHTGIKHDQFEVCSDLGTPQVSSLSNVHIINNKDGAISGMTSRTICIAQEGPANALALNKDNSQVVIAGRNVFKIFTLLEDRFEEASNLRVGKNLNLNFSCNDVAWNLNDDHILATAATNGAVVLWNLNRQSRSKQDHVFVDHKRTVNKVSFHMTEPMWLISGSQDGTMKCFDLRIKEAIKTFYSNTESVRDVQFCPQQPHTFAAVSENGHVQQWDMRKPERYFQHFTAHSGPIFACDWHPEATWLATASRDKTIKVWDLLGKPSCDYTIHTIASVGRIKWRPQKKYHIASCALVVDCSINVWDIRRPYIPFASFNEHKDVPTGVAWRGNPQSFLSTSRDCTLYHHVFDDAVRPASKANPQSVAINLKHDITCASKVKYEPASIARQLSNLMRRTPVTNDDNFCMASSVMNRFRGCVREPNWFKIAAENYLLSGNLSEACDHNARIAYDFGNYVVSKAWQVLKVMYTDPFEILQKSAPTVPKEDVVNTSNIIPGVTKSSGMEQSNASKQSSHEQDARSVQGENPAGAASGGDDETETETEAPENQNITGPSTNTTTVLPRRPLLSDIPSTSRGDFIFGETEYEPVSLEHHSENRQTVMRMEDDDWTKELQKEAFPLRHEIKDRSPPPEQFPNHPPDLSENSTSVIIEDQPKLVVPVLPKPLPFDFTPLILEGLHFHTAIRDVQTTVSMLIVLGEIRKKLNIPVALQEHWILEYLDLLGKFKLWHVATQIIQLAWIPSISQLNQQSTTIHACCVACTKSLQRSAWLCDHCHTPEHALCSICNQVVRGIYVWCQGCAHGGHINHMREWFNNNRQCPTGCGHLCEYN</sequence>
<keyword evidence="3" id="KW-0479">Metal-binding</keyword>
<dbReference type="GO" id="GO:0005774">
    <property type="term" value="C:vacuolar membrane"/>
    <property type="evidence" value="ECO:0007669"/>
    <property type="project" value="TreeGrafter"/>
</dbReference>
<comment type="similarity">
    <text evidence="1">Belongs to the WD repeat WDR24 family.</text>
</comment>
<dbReference type="Pfam" id="PF17120">
    <property type="entry name" value="zf-RING_16"/>
    <property type="match status" value="1"/>
</dbReference>
<feature type="compositionally biased region" description="Polar residues" evidence="9">
    <location>
        <begin position="641"/>
        <end position="656"/>
    </location>
</feature>
<evidence type="ECO:0000259" key="10">
    <source>
        <dbReference type="Pfam" id="PF17120"/>
    </source>
</evidence>
<dbReference type="Pfam" id="PF00400">
    <property type="entry name" value="WD40"/>
    <property type="match status" value="3"/>
</dbReference>
<dbReference type="InterPro" id="IPR049566">
    <property type="entry name" value="WDR59_RTC1-like_RING_Znf"/>
</dbReference>
<evidence type="ECO:0000256" key="8">
    <source>
        <dbReference type="PROSITE-ProRule" id="PRU00221"/>
    </source>
</evidence>
<dbReference type="InterPro" id="IPR036322">
    <property type="entry name" value="WD40_repeat_dom_sf"/>
</dbReference>
<dbReference type="EMBL" id="GL888207">
    <property type="protein sequence ID" value="EGI65032.1"/>
    <property type="molecule type" value="Genomic_DNA"/>
</dbReference>
<feature type="compositionally biased region" description="Basic and acidic residues" evidence="9">
    <location>
        <begin position="46"/>
        <end position="57"/>
    </location>
</feature>
<dbReference type="STRING" id="103372.F4WL69"/>
<protein>
    <recommendedName>
        <fullName evidence="7">GATOR2 complex protein WDR24</fullName>
    </recommendedName>
</protein>
<evidence type="ECO:0000256" key="6">
    <source>
        <dbReference type="ARBA" id="ARBA00022833"/>
    </source>
</evidence>
<evidence type="ECO:0000256" key="1">
    <source>
        <dbReference type="ARBA" id="ARBA00008134"/>
    </source>
</evidence>
<keyword evidence="6" id="KW-0862">Zinc</keyword>
<evidence type="ECO:0000256" key="3">
    <source>
        <dbReference type="ARBA" id="ARBA00022723"/>
    </source>
</evidence>
<reference evidence="11" key="1">
    <citation type="submission" date="2011-02" db="EMBL/GenBank/DDBJ databases">
        <title>The genome of the leaf-cutting ant Acromyrmex echinatior suggests key adaptations to social evolution and fungus farming.</title>
        <authorList>
            <person name="Nygaard S."/>
            <person name="Zhang G."/>
        </authorList>
    </citation>
    <scope>NUCLEOTIDE SEQUENCE</scope>
</reference>
<evidence type="ECO:0000256" key="9">
    <source>
        <dbReference type="SAM" id="MobiDB-lite"/>
    </source>
</evidence>
<dbReference type="GO" id="GO:0034198">
    <property type="term" value="P:cellular response to amino acid starvation"/>
    <property type="evidence" value="ECO:0007669"/>
    <property type="project" value="TreeGrafter"/>
</dbReference>
<keyword evidence="2 8" id="KW-0853">WD repeat</keyword>
<dbReference type="OrthoDB" id="60955at2759"/>